<comment type="caution">
    <text evidence="1">The sequence shown here is derived from an EMBL/GenBank/DDBJ whole genome shotgun (WGS) entry which is preliminary data.</text>
</comment>
<gene>
    <name evidence="1" type="ORF">FRC96_20570</name>
</gene>
<evidence type="ECO:0000313" key="2">
    <source>
        <dbReference type="Proteomes" id="UP000321046"/>
    </source>
</evidence>
<dbReference type="InterPro" id="IPR032466">
    <property type="entry name" value="Metal_Hydrolase"/>
</dbReference>
<dbReference type="PANTHER" id="PTHR42658:SF1">
    <property type="entry name" value="HYDROLASE TATD"/>
    <property type="match status" value="1"/>
</dbReference>
<organism evidence="1 2">
    <name type="scientific">Lujinxingia vulgaris</name>
    <dbReference type="NCBI Taxonomy" id="2600176"/>
    <lineage>
        <taxon>Bacteria</taxon>
        <taxon>Deltaproteobacteria</taxon>
        <taxon>Bradymonadales</taxon>
        <taxon>Lujinxingiaceae</taxon>
        <taxon>Lujinxingia</taxon>
    </lineage>
</organism>
<protein>
    <recommendedName>
        <fullName evidence="3">Amidohydrolase-related domain-containing protein</fullName>
    </recommendedName>
</protein>
<evidence type="ECO:0008006" key="3">
    <source>
        <dbReference type="Google" id="ProtNLM"/>
    </source>
</evidence>
<name>A0A5C6X5X3_9DELT</name>
<dbReference type="Proteomes" id="UP000321046">
    <property type="component" value="Unassembled WGS sequence"/>
</dbReference>
<dbReference type="InterPro" id="IPR012022">
    <property type="entry name" value="UCP005295"/>
</dbReference>
<sequence length="286" mass="31360">MMAIRVASRRREDETPSSLTLTSALLKIFDPHIRSRTQSDADLKNLAYFGTERVVSCLSMGRVPERAEELLGAMEAHAVAEMRRLERCGLEAGAALGVLPGMRPRRAHYEVWRRMPELLALPTVVALGEVGVWEDTESQWQLFDRQVKIAQEAGIEAVIVTPPRDLRVTLTYKMMQRLEKRRVDPSRVLMMHVDETTLVNVVQSGFGAGVAVGASTLEPRRAARVVRDAMETLGSYERIALSSALRVGGSDLLAIPKTVEALRALGSGDDEVEALVCGNASAIIDG</sequence>
<dbReference type="RefSeq" id="WP_230470527.1">
    <property type="nucleotide sequence ID" value="NZ_VOSL01000146.1"/>
</dbReference>
<dbReference type="Gene3D" id="3.20.20.140">
    <property type="entry name" value="Metal-dependent hydrolases"/>
    <property type="match status" value="1"/>
</dbReference>
<reference evidence="1 2" key="1">
    <citation type="submission" date="2019-08" db="EMBL/GenBank/DDBJ databases">
        <title>Bradymonadales sp. TMQ2.</title>
        <authorList>
            <person name="Liang Q."/>
        </authorList>
    </citation>
    <scope>NUCLEOTIDE SEQUENCE [LARGE SCALE GENOMIC DNA]</scope>
    <source>
        <strain evidence="1 2">TMQ2</strain>
    </source>
</reference>
<dbReference type="SUPFAM" id="SSF51556">
    <property type="entry name" value="Metallo-dependent hydrolases"/>
    <property type="match status" value="1"/>
</dbReference>
<dbReference type="AlphaFoldDB" id="A0A5C6X5X3"/>
<dbReference type="PANTHER" id="PTHR42658">
    <property type="entry name" value="HYDROLASE TATD"/>
    <property type="match status" value="1"/>
</dbReference>
<proteinExistence type="predicted"/>
<accession>A0A5C6X5X3</accession>
<dbReference type="EMBL" id="VOSL01000146">
    <property type="protein sequence ID" value="TXD31703.1"/>
    <property type="molecule type" value="Genomic_DNA"/>
</dbReference>
<evidence type="ECO:0000313" key="1">
    <source>
        <dbReference type="EMBL" id="TXD31703.1"/>
    </source>
</evidence>